<accession>A0ABV6KUW6</accession>
<evidence type="ECO:0000256" key="1">
    <source>
        <dbReference type="SAM" id="Phobius"/>
    </source>
</evidence>
<sequence length="102" mass="11855">MEVLNWIGLLIILLVGWMIWSKLTWKTIMVGSDIRSEEAIRDKYRLYKSVNIRCRLKKEVQPPIVTGVNQVVTNHVDPNAGSTILKLLVHRRDIYKVNQLKS</sequence>
<gene>
    <name evidence="2" type="ORF">ACFFHF_10530</name>
</gene>
<keyword evidence="3" id="KW-1185">Reference proteome</keyword>
<dbReference type="RefSeq" id="WP_377058079.1">
    <property type="nucleotide sequence ID" value="NZ_JBHLUU010000031.1"/>
</dbReference>
<reference evidence="2 3" key="1">
    <citation type="submission" date="2024-09" db="EMBL/GenBank/DDBJ databases">
        <authorList>
            <person name="Sun Q."/>
            <person name="Mori K."/>
        </authorList>
    </citation>
    <scope>NUCLEOTIDE SEQUENCE [LARGE SCALE GENOMIC DNA]</scope>
    <source>
        <strain evidence="2 3">CGMCC 1.9126</strain>
    </source>
</reference>
<protein>
    <recommendedName>
        <fullName evidence="4">ATP synthase F0 subunit 8</fullName>
    </recommendedName>
</protein>
<proteinExistence type="predicted"/>
<dbReference type="EMBL" id="JBHLUU010000031">
    <property type="protein sequence ID" value="MFC0475678.1"/>
    <property type="molecule type" value="Genomic_DNA"/>
</dbReference>
<keyword evidence="1" id="KW-0812">Transmembrane</keyword>
<keyword evidence="1" id="KW-1133">Transmembrane helix</keyword>
<dbReference type="Proteomes" id="UP001589738">
    <property type="component" value="Unassembled WGS sequence"/>
</dbReference>
<organism evidence="2 3">
    <name type="scientific">Robertmurraya beringensis</name>
    <dbReference type="NCBI Taxonomy" id="641660"/>
    <lineage>
        <taxon>Bacteria</taxon>
        <taxon>Bacillati</taxon>
        <taxon>Bacillota</taxon>
        <taxon>Bacilli</taxon>
        <taxon>Bacillales</taxon>
        <taxon>Bacillaceae</taxon>
        <taxon>Robertmurraya</taxon>
    </lineage>
</organism>
<feature type="transmembrane region" description="Helical" evidence="1">
    <location>
        <begin position="6"/>
        <end position="25"/>
    </location>
</feature>
<name>A0ABV6KUW6_9BACI</name>
<comment type="caution">
    <text evidence="2">The sequence shown here is derived from an EMBL/GenBank/DDBJ whole genome shotgun (WGS) entry which is preliminary data.</text>
</comment>
<keyword evidence="1" id="KW-0472">Membrane</keyword>
<evidence type="ECO:0000313" key="3">
    <source>
        <dbReference type="Proteomes" id="UP001589738"/>
    </source>
</evidence>
<evidence type="ECO:0000313" key="2">
    <source>
        <dbReference type="EMBL" id="MFC0475678.1"/>
    </source>
</evidence>
<evidence type="ECO:0008006" key="4">
    <source>
        <dbReference type="Google" id="ProtNLM"/>
    </source>
</evidence>